<reference evidence="2" key="1">
    <citation type="submission" date="2006-03" db="EMBL/GenBank/DDBJ databases">
        <authorList>
            <person name="Zhu Y."/>
            <person name="Xu M."/>
            <person name="Liu Q."/>
            <person name="Liu S."/>
            <person name="Qin Z."/>
        </authorList>
    </citation>
    <scope>NUCLEOTIDE SEQUENCE</scope>
    <source>
        <strain evidence="2">ZOYM</strain>
        <plasmid evidence="2">pPCZ2</plasmid>
    </source>
</reference>
<name>Q1PHH3_9BACL</name>
<feature type="signal peptide" evidence="1">
    <location>
        <begin position="1"/>
        <end position="25"/>
    </location>
</feature>
<protein>
    <submittedName>
        <fullName evidence="2">PCZ2.4</fullName>
    </submittedName>
</protein>
<dbReference type="RefSeq" id="WP_012881105.1">
    <property type="nucleotide sequence ID" value="NC_013540.1"/>
</dbReference>
<geneLocation type="plasmid" evidence="2">
    <name>pPCZ2</name>
</geneLocation>
<keyword evidence="2" id="KW-0614">Plasmid</keyword>
<evidence type="ECO:0000313" key="2">
    <source>
        <dbReference type="EMBL" id="ABE02510.1"/>
    </source>
</evidence>
<sequence>MVKLKSIKVLPLALAFMLLPLTAFANEGTAVKNLATSKEIPGHVDALDIQEEEQELKSLGLNPNDILLKDGDNIELNFDDGSKIEYELEVAPTPVKRTEISNERNAVNALAATALYKTYKVSKTYYYGTASAKVTLGTDVKHVGREAWVRNTFAGFSGSLSKNDGQTTRTIDGYALSPDLLTTELSGQFTNGTGYTGDYFSRTYLIRADIDTAGFARLRVID</sequence>
<feature type="chain" id="PRO_5004195422" evidence="1">
    <location>
        <begin position="26"/>
        <end position="222"/>
    </location>
</feature>
<accession>Q1PHH3</accession>
<organism evidence="2">
    <name type="scientific">Planococcus sp. ZOYM</name>
    <dbReference type="NCBI Taxonomy" id="378212"/>
    <lineage>
        <taxon>Bacteria</taxon>
        <taxon>Bacillati</taxon>
        <taxon>Bacillota</taxon>
        <taxon>Bacilli</taxon>
        <taxon>Bacillales</taxon>
        <taxon>Caryophanaceae</taxon>
        <taxon>Planococcus</taxon>
    </lineage>
</organism>
<proteinExistence type="predicted"/>
<dbReference type="EMBL" id="DQ438985">
    <property type="protein sequence ID" value="ABE02510.1"/>
    <property type="molecule type" value="Genomic_DNA"/>
</dbReference>
<keyword evidence="1" id="KW-0732">Signal</keyword>
<dbReference type="AlphaFoldDB" id="Q1PHH3"/>
<evidence type="ECO:0000256" key="1">
    <source>
        <dbReference type="SAM" id="SignalP"/>
    </source>
</evidence>